<dbReference type="GO" id="GO:0002758">
    <property type="term" value="P:innate immune response-activating signaling pathway"/>
    <property type="evidence" value="ECO:0007669"/>
    <property type="project" value="UniProtKB-ARBA"/>
</dbReference>
<organism evidence="16">
    <name type="scientific">Oryza meridionalis</name>
    <dbReference type="NCBI Taxonomy" id="40149"/>
    <lineage>
        <taxon>Eukaryota</taxon>
        <taxon>Viridiplantae</taxon>
        <taxon>Streptophyta</taxon>
        <taxon>Embryophyta</taxon>
        <taxon>Tracheophyta</taxon>
        <taxon>Spermatophyta</taxon>
        <taxon>Magnoliopsida</taxon>
        <taxon>Liliopsida</taxon>
        <taxon>Poales</taxon>
        <taxon>Poaceae</taxon>
        <taxon>BOP clade</taxon>
        <taxon>Oryzoideae</taxon>
        <taxon>Oryzeae</taxon>
        <taxon>Oryzinae</taxon>
        <taxon>Oryza</taxon>
    </lineage>
</organism>
<dbReference type="Pfam" id="PF23598">
    <property type="entry name" value="LRR_14"/>
    <property type="match status" value="1"/>
</dbReference>
<dbReference type="Gene3D" id="1.20.5.4130">
    <property type="match status" value="1"/>
</dbReference>
<dbReference type="CDD" id="cd14798">
    <property type="entry name" value="RX-CC_like"/>
    <property type="match status" value="1"/>
</dbReference>
<comment type="function">
    <text evidence="11">Metallothioneins have a high content of cysteine residues that bind various heavy metals.</text>
</comment>
<dbReference type="Gramene" id="OMERI01G03030.2">
    <property type="protein sequence ID" value="OMERI01G03030.2"/>
    <property type="gene ID" value="OMERI01G03030"/>
</dbReference>
<dbReference type="InterPro" id="IPR042197">
    <property type="entry name" value="Apaf_helical"/>
</dbReference>
<keyword evidence="9 11" id="KW-0480">Metal-thiolate cluster</keyword>
<proteinExistence type="inferred from homology"/>
<feature type="domain" description="Disease resistance protein winged helix" evidence="14">
    <location>
        <begin position="424"/>
        <end position="490"/>
    </location>
</feature>
<dbReference type="Gene3D" id="3.80.10.10">
    <property type="entry name" value="Ribonuclease Inhibitor"/>
    <property type="match status" value="2"/>
</dbReference>
<reference evidence="16" key="2">
    <citation type="submission" date="2018-05" db="EMBL/GenBank/DDBJ databases">
        <title>OmerRS3 (Oryza meridionalis Reference Sequence Version 3).</title>
        <authorList>
            <person name="Zhang J."/>
            <person name="Kudrna D."/>
            <person name="Lee S."/>
            <person name="Talag J."/>
            <person name="Welchert J."/>
            <person name="Wing R.A."/>
        </authorList>
    </citation>
    <scope>NUCLEOTIDE SEQUENCE [LARGE SCALE GENOMIC DNA]</scope>
    <source>
        <strain evidence="16">cv. OR44</strain>
    </source>
</reference>
<evidence type="ECO:0000256" key="10">
    <source>
        <dbReference type="ARBA" id="ARBA00023054"/>
    </source>
</evidence>
<dbReference type="InterPro" id="IPR041118">
    <property type="entry name" value="Rx_N"/>
</dbReference>
<evidence type="ECO:0000313" key="17">
    <source>
        <dbReference type="Proteomes" id="UP000008021"/>
    </source>
</evidence>
<dbReference type="Pfam" id="PF23559">
    <property type="entry name" value="WHD_DRP"/>
    <property type="match status" value="1"/>
</dbReference>
<dbReference type="PRINTS" id="PR00364">
    <property type="entry name" value="DISEASERSIST"/>
</dbReference>
<dbReference type="GO" id="GO:0042742">
    <property type="term" value="P:defense response to bacterium"/>
    <property type="evidence" value="ECO:0007669"/>
    <property type="project" value="UniProtKB-ARBA"/>
</dbReference>
<dbReference type="InterPro" id="IPR027417">
    <property type="entry name" value="P-loop_NTPase"/>
</dbReference>
<dbReference type="Gene3D" id="1.10.8.430">
    <property type="entry name" value="Helical domain of apoptotic protease-activating factors"/>
    <property type="match status" value="1"/>
</dbReference>
<evidence type="ECO:0000259" key="13">
    <source>
        <dbReference type="Pfam" id="PF18052"/>
    </source>
</evidence>
<sequence>MGTVLDALAWKFLEKLGQLIEDEVIMTLSVKRGIESLKKNLEFFNAVHEDAEALAMEDPGIDSWWKNMRDVMFDVDDIVDLFMVHSQKLLLPPRPVCCNQPLFSSFAKFSFDHMIAKRIDNINEKFEEIKMNKEMFGLERTNRQQIQITIVDRSQTSPVDELEVVGEDIRRAIDDMVKMIVSSNYNESRSTVFGIQGMGGIGKTTLAQKIYNEQRIREKFQVHIWLCISQNYTETSLLKQAIRMAGGICDQLETKTELLPLLVDTIRGKSVFLVLDDVWKSDVWIDLLRLPFLRGLNSHILVTSRNLDVLVEMHATYTHKVNKMNDCDGLELLMKMSLGPYEQSREFSGVGYQIVKKCDGLPLAIKVVAGVLSTKRTRAEWESIRDSKWSIHGLPRELGGPLYLSYSNLPPELKQCFLWCALLPSNFVIRRDAVAYWWVAEGFVTEVHGYSIHEVAEEYYHELIRRNLLQPRPEFVDKGESTMHDLLRSLGQFLTKDHSIFMNMEYSKALPNLRHLCISNDVEEIPAIEKQKCLRSLLVFDNKNFMKINKDIFRELKHIRVLVLSGTSIQIIPESVGNFLLLRLLDLSYTKIQKLPESIGKLTSLEYLSLHGCIHLDSLPDSLMRLLNISFLELEQTAIDHVPKGVAKLQQLYNLRGVFDSGTGFRLDELQCLSNIQRLRIVKLEKAAPGGSFVLKNCLHLRELWLGCTIGGHDKTYYQANEIERIQQVYELLIPSPSLLYIFLVGFPGVRFPDWLCSEPERKMPNLGHMHLNDCTSCSVLPPAGQMPELLVFKIKGADAIVNMGAELLGKGVNSAKHITIFPKLELLLITNMSNLESWSLNTWNLCGKSEQLVLMPCLKRLFLNDCPKLRALPEDLHRIANLRRIHIEGAHTLQEVDNLPSVLWLKVKNNRCLRRISNLCNLKDLLAQDCPALYQAENLISLKRLYMVDCHNAKQFRMSLLEDQQLAVHLVQMAGISFQMNLSIIRQKDVVLRRKLRLRIRLPVRQRLRRAGAAAAAGAGAENGCKCGDNCTCNPCNCGKWAQAAAGRGAAGRGWRAQAAGEHLGAGGGGRSCARASRPLYPTVATLLTLSDAVCHHGEPREIAQLLPVLANSDG</sequence>
<protein>
    <recommendedName>
        <fullName evidence="11">Metallothionein-like protein</fullName>
    </recommendedName>
</protein>
<keyword evidence="6" id="KW-0547">Nucleotide-binding</keyword>
<reference evidence="16" key="1">
    <citation type="submission" date="2015-04" db="UniProtKB">
        <authorList>
            <consortium name="EnsemblPlants"/>
        </authorList>
    </citation>
    <scope>IDENTIFICATION</scope>
</reference>
<dbReference type="GO" id="GO:0043531">
    <property type="term" value="F:ADP binding"/>
    <property type="evidence" value="ECO:0007669"/>
    <property type="project" value="InterPro"/>
</dbReference>
<feature type="domain" description="NB-ARC" evidence="12">
    <location>
        <begin position="176"/>
        <end position="336"/>
    </location>
</feature>
<dbReference type="SUPFAM" id="SSF52058">
    <property type="entry name" value="L domain-like"/>
    <property type="match status" value="1"/>
</dbReference>
<keyword evidence="17" id="KW-1185">Reference proteome</keyword>
<dbReference type="Pfam" id="PF01439">
    <property type="entry name" value="Metallothio_2"/>
    <property type="match status" value="1"/>
</dbReference>
<evidence type="ECO:0000256" key="11">
    <source>
        <dbReference type="RuleBase" id="RU369052"/>
    </source>
</evidence>
<evidence type="ECO:0000256" key="5">
    <source>
        <dbReference type="ARBA" id="ARBA00022737"/>
    </source>
</evidence>
<dbReference type="SUPFAM" id="SSF52540">
    <property type="entry name" value="P-loop containing nucleoside triphosphate hydrolases"/>
    <property type="match status" value="1"/>
</dbReference>
<keyword evidence="3" id="KW-0433">Leucine-rich repeat</keyword>
<accession>A0A0E0BX48</accession>
<keyword evidence="7" id="KW-0611">Plant defense</keyword>
<evidence type="ECO:0000256" key="7">
    <source>
        <dbReference type="ARBA" id="ARBA00022821"/>
    </source>
</evidence>
<dbReference type="PANTHER" id="PTHR36766:SF33">
    <property type="entry name" value="NB-ARC DOMAIN-CONTAINING PROTEIN"/>
    <property type="match status" value="1"/>
</dbReference>
<dbReference type="Pfam" id="PF00931">
    <property type="entry name" value="NB-ARC"/>
    <property type="match status" value="1"/>
</dbReference>
<dbReference type="InterPro" id="IPR058922">
    <property type="entry name" value="WHD_DRP"/>
</dbReference>
<comment type="similarity">
    <text evidence="2">Belongs to the disease resistance NB-LRR family.</text>
</comment>
<dbReference type="GO" id="GO:0046872">
    <property type="term" value="F:metal ion binding"/>
    <property type="evidence" value="ECO:0007669"/>
    <property type="project" value="UniProtKB-UniRule"/>
</dbReference>
<dbReference type="InterPro" id="IPR038005">
    <property type="entry name" value="RX-like_CC"/>
</dbReference>
<dbReference type="InterPro" id="IPR002182">
    <property type="entry name" value="NB-ARC"/>
</dbReference>
<dbReference type="InterPro" id="IPR055414">
    <property type="entry name" value="LRR_R13L4/SHOC2-like"/>
</dbReference>
<dbReference type="InterPro" id="IPR036388">
    <property type="entry name" value="WH-like_DNA-bd_sf"/>
</dbReference>
<evidence type="ECO:0000313" key="16">
    <source>
        <dbReference type="EnsemblPlants" id="OMERI01G03030.2"/>
    </source>
</evidence>
<evidence type="ECO:0000256" key="3">
    <source>
        <dbReference type="ARBA" id="ARBA00022614"/>
    </source>
</evidence>
<evidence type="ECO:0000256" key="2">
    <source>
        <dbReference type="ARBA" id="ARBA00008894"/>
    </source>
</evidence>
<keyword evidence="8" id="KW-0067">ATP-binding</keyword>
<dbReference type="STRING" id="40149.A0A0E0BX48"/>
<dbReference type="EnsemblPlants" id="OMERI01G03030.2">
    <property type="protein sequence ID" value="OMERI01G03030.2"/>
    <property type="gene ID" value="OMERI01G03030"/>
</dbReference>
<evidence type="ECO:0000259" key="12">
    <source>
        <dbReference type="Pfam" id="PF00931"/>
    </source>
</evidence>
<name>A0A0E0BX48_9ORYZ</name>
<dbReference type="Gene3D" id="3.40.50.300">
    <property type="entry name" value="P-loop containing nucleotide triphosphate hydrolases"/>
    <property type="match status" value="1"/>
</dbReference>
<dbReference type="FunFam" id="1.10.10.10:FF:000322">
    <property type="entry name" value="Probable disease resistance protein At1g63360"/>
    <property type="match status" value="1"/>
</dbReference>
<dbReference type="Gene3D" id="1.10.10.10">
    <property type="entry name" value="Winged helix-like DNA-binding domain superfamily/Winged helix DNA-binding domain"/>
    <property type="match status" value="1"/>
</dbReference>
<evidence type="ECO:0000256" key="1">
    <source>
        <dbReference type="ARBA" id="ARBA00005802"/>
    </source>
</evidence>
<evidence type="ECO:0000256" key="6">
    <source>
        <dbReference type="ARBA" id="ARBA00022741"/>
    </source>
</evidence>
<keyword evidence="5" id="KW-0677">Repeat</keyword>
<comment type="similarity">
    <text evidence="1 11">Belongs to the metallothionein superfamily. Type 15 family.</text>
</comment>
<dbReference type="AlphaFoldDB" id="A0A0E0BX48"/>
<keyword evidence="10" id="KW-0175">Coiled coil</keyword>
<dbReference type="InterPro" id="IPR000347">
    <property type="entry name" value="Metalthion_15p"/>
</dbReference>
<evidence type="ECO:0000256" key="8">
    <source>
        <dbReference type="ARBA" id="ARBA00022840"/>
    </source>
</evidence>
<feature type="domain" description="Disease resistance R13L4/SHOC-2-like LRR" evidence="15">
    <location>
        <begin position="534"/>
        <end position="683"/>
    </location>
</feature>
<dbReference type="Proteomes" id="UP000008021">
    <property type="component" value="Chromosome 1"/>
</dbReference>
<evidence type="ECO:0000256" key="9">
    <source>
        <dbReference type="ARBA" id="ARBA00022851"/>
    </source>
</evidence>
<feature type="domain" description="Disease resistance N-terminal" evidence="13">
    <location>
        <begin position="12"/>
        <end position="89"/>
    </location>
</feature>
<dbReference type="GO" id="GO:0009626">
    <property type="term" value="P:plant-type hypersensitive response"/>
    <property type="evidence" value="ECO:0007669"/>
    <property type="project" value="UniProtKB-ARBA"/>
</dbReference>
<dbReference type="InterPro" id="IPR032675">
    <property type="entry name" value="LRR_dom_sf"/>
</dbReference>
<keyword evidence="4 11" id="KW-0479">Metal-binding</keyword>
<dbReference type="PANTHER" id="PTHR36766">
    <property type="entry name" value="PLANT BROAD-SPECTRUM MILDEW RESISTANCE PROTEIN RPW8"/>
    <property type="match status" value="1"/>
</dbReference>
<evidence type="ECO:0000259" key="14">
    <source>
        <dbReference type="Pfam" id="PF23559"/>
    </source>
</evidence>
<dbReference type="Pfam" id="PF18052">
    <property type="entry name" value="Rx_N"/>
    <property type="match status" value="1"/>
</dbReference>
<evidence type="ECO:0000256" key="4">
    <source>
        <dbReference type="ARBA" id="ARBA00022723"/>
    </source>
</evidence>
<evidence type="ECO:0000259" key="15">
    <source>
        <dbReference type="Pfam" id="PF23598"/>
    </source>
</evidence>
<dbReference type="GO" id="GO:0005524">
    <property type="term" value="F:ATP binding"/>
    <property type="evidence" value="ECO:0007669"/>
    <property type="project" value="UniProtKB-KW"/>
</dbReference>